<reference evidence="2" key="1">
    <citation type="journal article" date="2019" name="Int. J. Syst. Evol. Microbiol.">
        <title>The Global Catalogue of Microorganisms (GCM) 10K type strain sequencing project: providing services to taxonomists for standard genome sequencing and annotation.</title>
        <authorList>
            <consortium name="The Broad Institute Genomics Platform"/>
            <consortium name="The Broad Institute Genome Sequencing Center for Infectious Disease"/>
            <person name="Wu L."/>
            <person name="Ma J."/>
        </authorList>
    </citation>
    <scope>NUCLEOTIDE SEQUENCE [LARGE SCALE GENOMIC DNA]</scope>
    <source>
        <strain evidence="2">CCUG 54527</strain>
    </source>
</reference>
<gene>
    <name evidence="1" type="ORF">ACFPYN_16385</name>
</gene>
<accession>A0ABW1LBZ7</accession>
<organism evidence="1 2">
    <name type="scientific">Paenisporosarcina macmurdoensis</name>
    <dbReference type="NCBI Taxonomy" id="212659"/>
    <lineage>
        <taxon>Bacteria</taxon>
        <taxon>Bacillati</taxon>
        <taxon>Bacillota</taxon>
        <taxon>Bacilli</taxon>
        <taxon>Bacillales</taxon>
        <taxon>Caryophanaceae</taxon>
        <taxon>Paenisporosarcina</taxon>
    </lineage>
</organism>
<evidence type="ECO:0008006" key="3">
    <source>
        <dbReference type="Google" id="ProtNLM"/>
    </source>
</evidence>
<sequence>MTTLTNDQIRQLNMYSTYITAPLHPLFTLKQLQEVDFLSIVQAITGIDNRTVAASYLMRRYGMFASTQFVMLATYDEVWLGELDDLQFAANVEYGNKGISMYIDKIHYVDIEKQPRQLIIQKILKDQIHSLLVEIRKHSSVSPLTLWENVFGFLLWHYAVMLSQPTTSKQARIDLEILKSDEVWVGIAPKSLFSTYLQGLEPAQLLNTTVRTTCCFSKDVPGLLKCGFCPLE</sequence>
<protein>
    <recommendedName>
        <fullName evidence="3">Aerobactin siderophore biosynthesis IucA/IucC-like C-terminal domain-containing protein</fullName>
    </recommendedName>
</protein>
<name>A0ABW1LBZ7_9BACL</name>
<dbReference type="EMBL" id="JBHSRI010000025">
    <property type="protein sequence ID" value="MFC6041006.1"/>
    <property type="molecule type" value="Genomic_DNA"/>
</dbReference>
<evidence type="ECO:0000313" key="1">
    <source>
        <dbReference type="EMBL" id="MFC6041006.1"/>
    </source>
</evidence>
<dbReference type="RefSeq" id="WP_377735641.1">
    <property type="nucleotide sequence ID" value="NZ_JBHSRI010000025.1"/>
</dbReference>
<comment type="caution">
    <text evidence="1">The sequence shown here is derived from an EMBL/GenBank/DDBJ whole genome shotgun (WGS) entry which is preliminary data.</text>
</comment>
<keyword evidence="2" id="KW-1185">Reference proteome</keyword>
<dbReference type="Proteomes" id="UP001596170">
    <property type="component" value="Unassembled WGS sequence"/>
</dbReference>
<proteinExistence type="predicted"/>
<evidence type="ECO:0000313" key="2">
    <source>
        <dbReference type="Proteomes" id="UP001596170"/>
    </source>
</evidence>